<evidence type="ECO:0000313" key="2">
    <source>
        <dbReference type="EMBL" id="NHC13683.1"/>
    </source>
</evidence>
<dbReference type="InterPro" id="IPR043129">
    <property type="entry name" value="ATPase_NBD"/>
</dbReference>
<proteinExistence type="inferred from homology"/>
<dbReference type="Gene3D" id="1.10.10.10">
    <property type="entry name" value="Winged helix-like DNA-binding domain superfamily/Winged helix DNA-binding domain"/>
    <property type="match status" value="1"/>
</dbReference>
<gene>
    <name evidence="2" type="ORF">G9H71_07805</name>
</gene>
<dbReference type="RefSeq" id="WP_166280351.1">
    <property type="nucleotide sequence ID" value="NZ_JAANNP010000002.1"/>
</dbReference>
<dbReference type="EMBL" id="JAANNP010000002">
    <property type="protein sequence ID" value="NHC13683.1"/>
    <property type="molecule type" value="Genomic_DNA"/>
</dbReference>
<comment type="caution">
    <text evidence="2">The sequence shown here is derived from an EMBL/GenBank/DDBJ whole genome shotgun (WGS) entry which is preliminary data.</text>
</comment>
<dbReference type="InterPro" id="IPR036390">
    <property type="entry name" value="WH_DNA-bd_sf"/>
</dbReference>
<dbReference type="SUPFAM" id="SSF46785">
    <property type="entry name" value="Winged helix' DNA-binding domain"/>
    <property type="match status" value="1"/>
</dbReference>
<dbReference type="SUPFAM" id="SSF53067">
    <property type="entry name" value="Actin-like ATPase domain"/>
    <property type="match status" value="1"/>
</dbReference>
<dbReference type="InterPro" id="IPR011991">
    <property type="entry name" value="ArsR-like_HTH"/>
</dbReference>
<dbReference type="Proteomes" id="UP000800981">
    <property type="component" value="Unassembled WGS sequence"/>
</dbReference>
<dbReference type="InterPro" id="IPR000600">
    <property type="entry name" value="ROK"/>
</dbReference>
<organism evidence="2 3">
    <name type="scientific">Motilibacter deserti</name>
    <dbReference type="NCBI Taxonomy" id="2714956"/>
    <lineage>
        <taxon>Bacteria</taxon>
        <taxon>Bacillati</taxon>
        <taxon>Actinomycetota</taxon>
        <taxon>Actinomycetes</taxon>
        <taxon>Motilibacterales</taxon>
        <taxon>Motilibacteraceae</taxon>
        <taxon>Motilibacter</taxon>
    </lineage>
</organism>
<dbReference type="InterPro" id="IPR036388">
    <property type="entry name" value="WH-like_DNA-bd_sf"/>
</dbReference>
<keyword evidence="3" id="KW-1185">Reference proteome</keyword>
<evidence type="ECO:0000313" key="3">
    <source>
        <dbReference type="Proteomes" id="UP000800981"/>
    </source>
</evidence>
<reference evidence="2 3" key="1">
    <citation type="submission" date="2020-03" db="EMBL/GenBank/DDBJ databases">
        <title>Two novel Motilibacter sp.</title>
        <authorList>
            <person name="Liu S."/>
        </authorList>
    </citation>
    <scope>NUCLEOTIDE SEQUENCE [LARGE SCALE GENOMIC DNA]</scope>
    <source>
        <strain evidence="2 3">E257</strain>
    </source>
</reference>
<dbReference type="PANTHER" id="PTHR18964">
    <property type="entry name" value="ROK (REPRESSOR, ORF, KINASE) FAMILY"/>
    <property type="match status" value="1"/>
</dbReference>
<dbReference type="PANTHER" id="PTHR18964:SF173">
    <property type="entry name" value="GLUCOKINASE"/>
    <property type="match status" value="1"/>
</dbReference>
<sequence length="400" mass="40203">MPADSATRGQQALRSANRALLLGVLREGPASRAALARATRLSSTTVSSLVAELAGAGVVEIADGSGAGTAGGRTGRPGRLVRLAPDRGVVMGLDLSYDGVRGAVGDFDHRVLAESERLFPAPLEADAEDVGPLAGLVEGVVSEAVAASGVPVERLARVVVGVPGVVDPVTASAVSTRAPWWSGVTVAKVVTETLGRDLPVSVENDADLLTVGEAQHGAAQGMADVLGLDASSGVGLGVLLDGRLHRGFRGGAGEIGHVQVVEGGGFCVCGNRGCLETVASLDHVLGELRAVHGEAARTREDLERLVGRGDRAAVRAVSDAGALIGKVVADACTLLAPQAVVVSGSLAAGGTVLSDAVQAAVQRYTTPRSGHPVRVLQNSLGDRAVVLGALALAAEAAMTL</sequence>
<comment type="similarity">
    <text evidence="1">Belongs to the ROK (NagC/XylR) family.</text>
</comment>
<accession>A0ABX0GWQ0</accession>
<name>A0ABX0GWQ0_9ACTN</name>
<dbReference type="CDD" id="cd00090">
    <property type="entry name" value="HTH_ARSR"/>
    <property type="match status" value="1"/>
</dbReference>
<dbReference type="Pfam" id="PF00480">
    <property type="entry name" value="ROK"/>
    <property type="match status" value="1"/>
</dbReference>
<evidence type="ECO:0000256" key="1">
    <source>
        <dbReference type="ARBA" id="ARBA00006479"/>
    </source>
</evidence>
<dbReference type="Gene3D" id="3.30.420.40">
    <property type="match status" value="2"/>
</dbReference>
<protein>
    <submittedName>
        <fullName evidence="2">ROK family transcriptional regulator</fullName>
    </submittedName>
</protein>